<proteinExistence type="predicted"/>
<dbReference type="Pfam" id="PF14307">
    <property type="entry name" value="Glyco_tran_WbsX"/>
    <property type="match status" value="1"/>
</dbReference>
<feature type="domain" description="Glycosyltransferase 2-like" evidence="1">
    <location>
        <begin position="285"/>
        <end position="393"/>
    </location>
</feature>
<protein>
    <submittedName>
        <fullName evidence="2">Glycosyl transferase, family 2</fullName>
    </submittedName>
</protein>
<dbReference type="InterPro" id="IPR032719">
    <property type="entry name" value="WbsX"/>
</dbReference>
<dbReference type="InterPro" id="IPR001173">
    <property type="entry name" value="Glyco_trans_2-like"/>
</dbReference>
<dbReference type="Proteomes" id="UP000001964">
    <property type="component" value="Chromosome"/>
</dbReference>
<dbReference type="CAZy" id="GT2">
    <property type="family name" value="Glycosyltransferase Family 2"/>
</dbReference>
<dbReference type="CDD" id="cd11579">
    <property type="entry name" value="Glyco_tran_WbsX"/>
    <property type="match status" value="1"/>
</dbReference>
<dbReference type="STRING" id="394221.Mmar10_2479"/>
<accession>Q0ALS6</accession>
<evidence type="ECO:0000313" key="3">
    <source>
        <dbReference type="Proteomes" id="UP000001964"/>
    </source>
</evidence>
<dbReference type="SUPFAM" id="SSF53448">
    <property type="entry name" value="Nucleotide-diphospho-sugar transferases"/>
    <property type="match status" value="1"/>
</dbReference>
<evidence type="ECO:0000313" key="2">
    <source>
        <dbReference type="EMBL" id="ABI66767.1"/>
    </source>
</evidence>
<evidence type="ECO:0000259" key="1">
    <source>
        <dbReference type="Pfam" id="PF00535"/>
    </source>
</evidence>
<dbReference type="EMBL" id="CP000449">
    <property type="protein sequence ID" value="ABI66767.1"/>
    <property type="molecule type" value="Genomic_DNA"/>
</dbReference>
<name>Q0ALS6_MARMM</name>
<dbReference type="InterPro" id="IPR029044">
    <property type="entry name" value="Nucleotide-diphossugar_trans"/>
</dbReference>
<organism evidence="2 3">
    <name type="scientific">Maricaulis maris (strain MCS10)</name>
    <name type="common">Caulobacter maris</name>
    <dbReference type="NCBI Taxonomy" id="394221"/>
    <lineage>
        <taxon>Bacteria</taxon>
        <taxon>Pseudomonadati</taxon>
        <taxon>Pseudomonadota</taxon>
        <taxon>Alphaproteobacteria</taxon>
        <taxon>Maricaulales</taxon>
        <taxon>Maricaulaceae</taxon>
        <taxon>Maricaulis</taxon>
    </lineage>
</organism>
<keyword evidence="2" id="KW-0808">Transferase</keyword>
<reference evidence="2 3" key="1">
    <citation type="submission" date="2006-08" db="EMBL/GenBank/DDBJ databases">
        <title>Complete sequence of Maricaulis maris MCS10.</title>
        <authorList>
            <consortium name="US DOE Joint Genome Institute"/>
            <person name="Copeland A."/>
            <person name="Lucas S."/>
            <person name="Lapidus A."/>
            <person name="Barry K."/>
            <person name="Detter J.C."/>
            <person name="Glavina del Rio T."/>
            <person name="Hammon N."/>
            <person name="Israni S."/>
            <person name="Dalin E."/>
            <person name="Tice H."/>
            <person name="Pitluck S."/>
            <person name="Saunders E."/>
            <person name="Brettin T."/>
            <person name="Bruce D."/>
            <person name="Han C."/>
            <person name="Tapia R."/>
            <person name="Gilna P."/>
            <person name="Schmutz J."/>
            <person name="Larimer F."/>
            <person name="Land M."/>
            <person name="Hauser L."/>
            <person name="Kyrpides N."/>
            <person name="Mikhailova N."/>
            <person name="Viollier P."/>
            <person name="Stephens C."/>
            <person name="Richardson P."/>
        </authorList>
    </citation>
    <scope>NUCLEOTIDE SEQUENCE [LARGE SCALE GENOMIC DNA]</scope>
    <source>
        <strain evidence="2 3">MCS10</strain>
    </source>
</reference>
<keyword evidence="3" id="KW-1185">Reference proteome</keyword>
<dbReference type="KEGG" id="mmr:Mmar10_2479"/>
<dbReference type="eggNOG" id="COG1216">
    <property type="taxonomic scope" value="Bacteria"/>
</dbReference>
<dbReference type="AlphaFoldDB" id="Q0ALS6"/>
<dbReference type="HOGENOM" id="CLU_321767_0_0_5"/>
<dbReference type="Gene3D" id="3.20.20.80">
    <property type="entry name" value="Glycosidases"/>
    <property type="match status" value="1"/>
</dbReference>
<dbReference type="PANTHER" id="PTHR41244">
    <property type="entry name" value="RHAMNAN SYNTHESIS F"/>
    <property type="match status" value="1"/>
</dbReference>
<dbReference type="PANTHER" id="PTHR41244:SF1">
    <property type="entry name" value="GLYCOSYLTRANSFERASE"/>
    <property type="match status" value="1"/>
</dbReference>
<sequence length="882" mass="100052">MAPCLPSPVFDAAHYAKVVGIEFDSTINALAHFCAEGCRQGADPHPMVRLDWLLDQQVLDYRRQSVAQIFKVLVDRVEKQQSTTPYFDPQYYLKMQPDVAQAQMNPHWHFWLSGVHEGRFPNPYLDLAHIDRIFGPFGNAQTALSWFVLNGDPSFVPSSPEFDGVQYMLNHADVRAEKVPPLLHFLSSGRYEGREAFVPVLPTDAPLGPERVSANRIEVEPSVFPLNYERARDEFRRIEKSALEVRRSELGLAPLSAEYTSLSSAEKLAYLHLEGFCVDNPTIAVAVPVYNEVDVTIDLLYSIAVSSSAKNCEVHIFDDKSTEDFSRLAGIAGLYHHRNAINKGFLRNVNSNIKKVRTPFTILINNDVIIERDCFENLILELETDPNVSLVGPKVLYPSGVLQEAGGALGCEASTTMVGLNDSPNAPAYNFDRDVDYLSGVCLAFRTEDLITRRGLFDDRLAPAYCEDVELGLRTRVKGRRARYVHKALIWHHLSLSSNKISPQYKQTLSATNRNTIRDRQTFERVADDHAVKAYCFYLPQYHSVPENDLWWGRGFTEWTNVGRAKALFEDHRQPRVPTDLGYYNLLDPNALRAQASLANRYGIDGFVFYSYYFSGRRILERPLEMLVRNKDIPLDFCVCWANEPWTRTWDGRNRAVLLGQEHDLESSKQFIRAHRDALADPRYIRMNGRPVIAIYRPSLFPEPERHFEVMRREVRRLGLEEPLLLAVDAMERADKMEDPAGLGLDGSIEFPPHNLGFPVDTPPVIPKDFYGKLYSVDGAYEALVRRGAPAWRHFHSAFTGWDNSARRGDRGDIFLGDCPGKFQALLEVQMRKAKALGAAGEKAIFINAWNEWAEGTYLEPDLHHGHAWLEAVRNAKANVNV</sequence>
<dbReference type="GO" id="GO:0016740">
    <property type="term" value="F:transferase activity"/>
    <property type="evidence" value="ECO:0007669"/>
    <property type="project" value="UniProtKB-KW"/>
</dbReference>
<dbReference type="Pfam" id="PF00535">
    <property type="entry name" value="Glycos_transf_2"/>
    <property type="match status" value="1"/>
</dbReference>
<gene>
    <name evidence="2" type="ordered locus">Mmar10_2479</name>
</gene>
<dbReference type="Gene3D" id="3.90.550.10">
    <property type="entry name" value="Spore Coat Polysaccharide Biosynthesis Protein SpsA, Chain A"/>
    <property type="match status" value="1"/>
</dbReference>